<dbReference type="InterPro" id="IPR036736">
    <property type="entry name" value="ACP-like_sf"/>
</dbReference>
<evidence type="ECO:0000313" key="2">
    <source>
        <dbReference type="EMBL" id="ORW98182.1"/>
    </source>
</evidence>
<organism evidence="2 3">
    <name type="scientific">Mycobacterium szulgai</name>
    <dbReference type="NCBI Taxonomy" id="1787"/>
    <lineage>
        <taxon>Bacteria</taxon>
        <taxon>Bacillati</taxon>
        <taxon>Actinomycetota</taxon>
        <taxon>Actinomycetes</taxon>
        <taxon>Mycobacteriales</taxon>
        <taxon>Mycobacteriaceae</taxon>
        <taxon>Mycobacterium</taxon>
    </lineage>
</organism>
<dbReference type="EMBL" id="LQPW01000123">
    <property type="protein sequence ID" value="ORW98182.1"/>
    <property type="molecule type" value="Genomic_DNA"/>
</dbReference>
<proteinExistence type="predicted"/>
<keyword evidence="3" id="KW-1185">Reference proteome</keyword>
<accession>A0A1X2ECT2</accession>
<protein>
    <submittedName>
        <fullName evidence="2">Acyl carrier protein</fullName>
    </submittedName>
</protein>
<feature type="domain" description="Carrier" evidence="1">
    <location>
        <begin position="1"/>
        <end position="79"/>
    </location>
</feature>
<dbReference type="Gene3D" id="1.10.1200.10">
    <property type="entry name" value="ACP-like"/>
    <property type="match status" value="1"/>
</dbReference>
<dbReference type="AlphaFoldDB" id="A0A1X2ECT2"/>
<sequence length="82" mass="8966">MNSVEQSVLSVVARLAPDRMAPVSVESHLVEDLGYDSPRKMELVATLESHLQTRLHDPSAPLETVGEVIEWVNANLTVSDNA</sequence>
<dbReference type="InterPro" id="IPR009081">
    <property type="entry name" value="PP-bd_ACP"/>
</dbReference>
<dbReference type="OrthoDB" id="3395446at2"/>
<gene>
    <name evidence="2" type="ORF">AWC27_04250</name>
</gene>
<evidence type="ECO:0000313" key="3">
    <source>
        <dbReference type="Proteomes" id="UP000193317"/>
    </source>
</evidence>
<dbReference type="RefSeq" id="WP_085671605.1">
    <property type="nucleotide sequence ID" value="NZ_JACKRU010000446.1"/>
</dbReference>
<evidence type="ECO:0000259" key="1">
    <source>
        <dbReference type="PROSITE" id="PS50075"/>
    </source>
</evidence>
<dbReference type="PROSITE" id="PS50075">
    <property type="entry name" value="CARRIER"/>
    <property type="match status" value="1"/>
</dbReference>
<dbReference type="Proteomes" id="UP000193317">
    <property type="component" value="Unassembled WGS sequence"/>
</dbReference>
<name>A0A1X2ECT2_MYCSZ</name>
<comment type="caution">
    <text evidence="2">The sequence shown here is derived from an EMBL/GenBank/DDBJ whole genome shotgun (WGS) entry which is preliminary data.</text>
</comment>
<reference evidence="2 3" key="1">
    <citation type="submission" date="2016-01" db="EMBL/GenBank/DDBJ databases">
        <title>The new phylogeny of the genus Mycobacterium.</title>
        <authorList>
            <person name="Tarcisio F."/>
            <person name="Conor M."/>
            <person name="Antonella G."/>
            <person name="Elisabetta G."/>
            <person name="Giulia F.S."/>
            <person name="Sara T."/>
            <person name="Anna F."/>
            <person name="Clotilde B."/>
            <person name="Roberto B."/>
            <person name="Veronica D.S."/>
            <person name="Fabio R."/>
            <person name="Monica P."/>
            <person name="Olivier J."/>
            <person name="Enrico T."/>
            <person name="Nicola S."/>
        </authorList>
    </citation>
    <scope>NUCLEOTIDE SEQUENCE [LARGE SCALE GENOMIC DNA]</scope>
    <source>
        <strain evidence="2 3">DSM 44166</strain>
    </source>
</reference>
<dbReference type="SUPFAM" id="SSF47336">
    <property type="entry name" value="ACP-like"/>
    <property type="match status" value="1"/>
</dbReference>